<dbReference type="EMBL" id="JARGDH010000003">
    <property type="protein sequence ID" value="KAL0273454.1"/>
    <property type="molecule type" value="Genomic_DNA"/>
</dbReference>
<proteinExistence type="predicted"/>
<dbReference type="PANTHER" id="PTHR23287">
    <property type="entry name" value="RUBY-EYE2-LIKE PROTEIN"/>
    <property type="match status" value="1"/>
</dbReference>
<comment type="caution">
    <text evidence="3">The sequence shown here is derived from an EMBL/GenBank/DDBJ whole genome shotgun (WGS) entry which is preliminary data.</text>
</comment>
<dbReference type="InterPro" id="IPR015943">
    <property type="entry name" value="WD40/YVTN_repeat-like_dom_sf"/>
</dbReference>
<dbReference type="GO" id="GO:0032527">
    <property type="term" value="P:protein exit from endoplasmic reticulum"/>
    <property type="evidence" value="ECO:0007669"/>
    <property type="project" value="TreeGrafter"/>
</dbReference>
<dbReference type="Gene3D" id="2.130.10.10">
    <property type="entry name" value="YVTN repeat-like/Quinoprotein amine dehydrogenase"/>
    <property type="match status" value="1"/>
</dbReference>
<dbReference type="SUPFAM" id="SSF50978">
    <property type="entry name" value="WD40 repeat-like"/>
    <property type="match status" value="1"/>
</dbReference>
<dbReference type="Pfam" id="PF23756">
    <property type="entry name" value="Beta-prop_HPS5"/>
    <property type="match status" value="1"/>
</dbReference>
<dbReference type="PANTHER" id="PTHR23287:SF16">
    <property type="entry name" value="TECTONIN BETA-PROPELLER REPEAT-CONTAINING PROTEIN 2"/>
    <property type="match status" value="1"/>
</dbReference>
<accession>A0AAW2HU96</accession>
<feature type="region of interest" description="Disordered" evidence="1">
    <location>
        <begin position="704"/>
        <end position="725"/>
    </location>
</feature>
<feature type="compositionally biased region" description="Basic residues" evidence="1">
    <location>
        <begin position="489"/>
        <end position="499"/>
    </location>
</feature>
<dbReference type="InterPro" id="IPR036322">
    <property type="entry name" value="WD40_repeat_dom_sf"/>
</dbReference>
<dbReference type="AlphaFoldDB" id="A0AAW2HU96"/>
<feature type="compositionally biased region" description="Polar residues" evidence="1">
    <location>
        <begin position="461"/>
        <end position="476"/>
    </location>
</feature>
<name>A0AAW2HU96_9NEOP</name>
<protein>
    <recommendedName>
        <fullName evidence="2">HPS5-like beta-propeller domain-containing protein</fullName>
    </recommendedName>
</protein>
<dbReference type="InterPro" id="IPR006624">
    <property type="entry name" value="Beta-propeller_rpt_TECPR"/>
</dbReference>
<feature type="compositionally biased region" description="Low complexity" evidence="1">
    <location>
        <begin position="642"/>
        <end position="651"/>
    </location>
</feature>
<evidence type="ECO:0000256" key="1">
    <source>
        <dbReference type="SAM" id="MobiDB-lite"/>
    </source>
</evidence>
<feature type="compositionally biased region" description="Polar residues" evidence="1">
    <location>
        <begin position="653"/>
        <end position="684"/>
    </location>
</feature>
<evidence type="ECO:0000313" key="3">
    <source>
        <dbReference type="EMBL" id="KAL0273454.1"/>
    </source>
</evidence>
<feature type="region of interest" description="Disordered" evidence="1">
    <location>
        <begin position="451"/>
        <end position="519"/>
    </location>
</feature>
<evidence type="ECO:0000259" key="2">
    <source>
        <dbReference type="Pfam" id="PF23756"/>
    </source>
</evidence>
<dbReference type="InterPro" id="IPR056499">
    <property type="entry name" value="Beta-prop_HPS5-like"/>
</dbReference>
<reference evidence="3" key="1">
    <citation type="journal article" date="2024" name="Gigascience">
        <title>Chromosome-level genome of the poultry shaft louse Menopon gallinae provides insight into the host-switching and adaptive evolution of parasitic lice.</title>
        <authorList>
            <person name="Xu Y."/>
            <person name="Ma L."/>
            <person name="Liu S."/>
            <person name="Liang Y."/>
            <person name="Liu Q."/>
            <person name="He Z."/>
            <person name="Tian L."/>
            <person name="Duan Y."/>
            <person name="Cai W."/>
            <person name="Li H."/>
            <person name="Song F."/>
        </authorList>
    </citation>
    <scope>NUCLEOTIDE SEQUENCE</scope>
    <source>
        <strain evidence="3">Cailab_2023a</strain>
    </source>
</reference>
<feature type="domain" description="HPS5-like beta-propeller" evidence="2">
    <location>
        <begin position="36"/>
        <end position="345"/>
    </location>
</feature>
<feature type="compositionally biased region" description="Polar residues" evidence="1">
    <location>
        <begin position="704"/>
        <end position="720"/>
    </location>
</feature>
<gene>
    <name evidence="3" type="ORF">PYX00_006111</name>
</gene>
<dbReference type="GO" id="GO:0005737">
    <property type="term" value="C:cytoplasm"/>
    <property type="evidence" value="ECO:0007669"/>
    <property type="project" value="GOC"/>
</dbReference>
<feature type="compositionally biased region" description="Polar residues" evidence="1">
    <location>
        <begin position="500"/>
        <end position="519"/>
    </location>
</feature>
<feature type="region of interest" description="Disordered" evidence="1">
    <location>
        <begin position="642"/>
        <end position="684"/>
    </location>
</feature>
<organism evidence="3">
    <name type="scientific">Menopon gallinae</name>
    <name type="common">poultry shaft louse</name>
    <dbReference type="NCBI Taxonomy" id="328185"/>
    <lineage>
        <taxon>Eukaryota</taxon>
        <taxon>Metazoa</taxon>
        <taxon>Ecdysozoa</taxon>
        <taxon>Arthropoda</taxon>
        <taxon>Hexapoda</taxon>
        <taxon>Insecta</taxon>
        <taxon>Pterygota</taxon>
        <taxon>Neoptera</taxon>
        <taxon>Paraneoptera</taxon>
        <taxon>Psocodea</taxon>
        <taxon>Troctomorpha</taxon>
        <taxon>Phthiraptera</taxon>
        <taxon>Amblycera</taxon>
        <taxon>Menoponidae</taxon>
        <taxon>Menopon</taxon>
    </lineage>
</organism>
<dbReference type="SMART" id="SM00706">
    <property type="entry name" value="TECPR"/>
    <property type="match status" value="3"/>
</dbReference>
<sequence>MTEPIYEDEGTLQEWAPETRLLQQIPLKVQKGIFSRNLNLTCVDAVSEYIALGTNCGLIYWYCRVTDELQRLRFEESDNTVTCVKIVSSVDYMVAGGTNRGNITIFQIPKEKESAQSSTKPKKNQIERFTINGLHNGAVTNIEWSQNGMKLFSGDKNGLVVLTEIDFYMHLSKSVELLNEQFEIVQLSYCQQILLISTYYRSIICDGLNKWKVHQVGTKERKILGKFGATFSRTDNSQELVIYASRPGHRLWLANSNGSVQQTLLFKSAVYSSHPRIQLINPVSRIESCESQFGKLLPFGSDKIIAYNSEMMYVLHPTAVAVTCSLNAARKIIDLAVGEGEIFVLEGERSLLRIGYTPNKYQTEDLGLERASRRSFIFDEIASKLKDTAFESFKKITSELVILPDHTSSPNSPPALADEALNLPPIVNLPPGSISTIVPEEKVEIHFSVDADPGQSFKPGGQNNEENSESQTSQNLGKGKECDEIISRPLRRRTPKRTKITASPLYQGQESESDTTSNASEDRLVWGVANDFSLSEDSKISCSQSQSSFSILKDIPGIVSANLIKSECGSLRDVDSRIVDDKSQTSLDTCESVSEHLKLTPDRFSEEQEKTFFRLANQEISLLDSYNSEKTDNMSISLNLTPSSSFSSKLSDNVPSNSEISENVSMVSETKTENSHSSTSTQNDSLPLPKTLCFCNTLSDANEDGSNQDLNSSTSNTDEQIPNVRPSGLACPELSSTDEKILKTNTLHTFDVENLVNEDVCEGDEDRHSENLNEERHGNVGDCGSQDANVEEQSLEPISCLRTPSCTFDSSPSLDSECLDVASKTAVNIDQSDHWLQYIAPGAVVCLAAARGYVVCVDNKGHVTFSGLSELSLSWNSLTYKASWISLSNNATIVWILNNTSLFTLVNPAQKGPYADDMLELNTNVRHVAIDNENPEGWIVKMDGKILRQRNLVAAPCGNPEQVPCDWLLTNVACWNGVAMAITCEGSVVCKTPNEERFRSIVTPKPTISYVELGPQNLVWVIDDRNNIYFSDDFLREEPHWWQILISDYIFQNSTSILQSIQKKIKLTNIGEHFNVNSAKYMIASNENSVWIFDKCSNILRVNKTAITGYVWNAVGTASYLPLVRWHSLCATGIYETETSLWLLSNSGDLFVSKPNSERFQSIATPNQEIRCIASSANTLWALSSDGSLYSRLGD</sequence>